<dbReference type="InterPro" id="IPR045508">
    <property type="entry name" value="DUF6482"/>
</dbReference>
<dbReference type="EMBL" id="CP072425">
    <property type="protein sequence ID" value="QTL35681.1"/>
    <property type="molecule type" value="Genomic_DNA"/>
</dbReference>
<evidence type="ECO:0000256" key="1">
    <source>
        <dbReference type="SAM" id="MobiDB-lite"/>
    </source>
</evidence>
<dbReference type="RefSeq" id="WP_209052492.1">
    <property type="nucleotide sequence ID" value="NZ_CP072425.1"/>
</dbReference>
<sequence length="172" mass="19773">MTGKYSQQKPQALDLSLFNVRTKVEDKQATKEQGLLAHNTSQTKPARVTGTNHYSVTNQNIHGNEDMKLFYKDLATRKIDKLIINSLDQALYQAIVLINGAEHTVWKDEKTTLLTRNLTEMRELFEQFDINDIVLRHESAYDEMIGSEPKRNSNRLEVPLGKNPYALPKHLH</sequence>
<keyword evidence="3" id="KW-1185">Reference proteome</keyword>
<reference evidence="2 3" key="1">
    <citation type="submission" date="2021-03" db="EMBL/GenBank/DDBJ databases">
        <title>Complete Genome of Pseudoalteromonas viridis Strain BBR56, a new biocontrol bacterial candidate.</title>
        <authorList>
            <person name="Handayani D.P."/>
            <person name="Isnansetyo A."/>
            <person name="Istiqomah I."/>
            <person name="Jumina J."/>
        </authorList>
    </citation>
    <scope>NUCLEOTIDE SEQUENCE [LARGE SCALE GENOMIC DNA]</scope>
    <source>
        <strain evidence="2 3">BBR56</strain>
    </source>
</reference>
<gene>
    <name evidence="2" type="ORF">J5X90_01070</name>
</gene>
<name>A0ABX7V460_9GAMM</name>
<evidence type="ECO:0000313" key="2">
    <source>
        <dbReference type="EMBL" id="QTL35681.1"/>
    </source>
</evidence>
<dbReference type="Proteomes" id="UP000665025">
    <property type="component" value="Chromosome 1"/>
</dbReference>
<organism evidence="2 3">
    <name type="scientific">Pseudoalteromonas viridis</name>
    <dbReference type="NCBI Taxonomy" id="339617"/>
    <lineage>
        <taxon>Bacteria</taxon>
        <taxon>Pseudomonadati</taxon>
        <taxon>Pseudomonadota</taxon>
        <taxon>Gammaproteobacteria</taxon>
        <taxon>Alteromonadales</taxon>
        <taxon>Pseudoalteromonadaceae</taxon>
        <taxon>Pseudoalteromonas</taxon>
    </lineage>
</organism>
<dbReference type="Pfam" id="PF20090">
    <property type="entry name" value="DUF6482"/>
    <property type="match status" value="1"/>
</dbReference>
<proteinExistence type="predicted"/>
<feature type="region of interest" description="Disordered" evidence="1">
    <location>
        <begin position="145"/>
        <end position="172"/>
    </location>
</feature>
<accession>A0ABX7V460</accession>
<evidence type="ECO:0000313" key="3">
    <source>
        <dbReference type="Proteomes" id="UP000665025"/>
    </source>
</evidence>
<protein>
    <submittedName>
        <fullName evidence="2">Uncharacterized protein</fullName>
    </submittedName>
</protein>